<dbReference type="AlphaFoldDB" id="A0AA38K8H4"/>
<dbReference type="Proteomes" id="UP001163798">
    <property type="component" value="Unassembled WGS sequence"/>
</dbReference>
<sequence length="484" mass="54299">MQKCKELSRLTKAPNLSSLLFRKQCPASSSAVQPLQEAETVLDPGHPAVNLPRKHLPRFYSSVLNVTATPFGLLQPESFPCQPPFEVPIESWAERISRSLSDPTTRRLDGATLAPVHLPKFQKRGRLSISLVTVAGKKATSKKKVVRLRIINKVKNALYLAVIRAAEVEDGKLILDKVLPRQDLICRGWTYTVFPSLEIYRMPFSELIPVVLQALRSIHKKAVELENSWAQKSFAQGYNSSRNMTERFSAPSKSMSTRPTEDMTSYERRNRILLDAEMNDLAARSSLPFDEWSTRGSSRSSGIISSSPPAAFQIDSEPWAPQADIRSELPQYPKEGITSVAEGLTQLLARLGSTSSRKHQNGSKKSSKENLESYDHDSVGRHSTDSQSAASKNLLDIRRPPASSVTASTKDKMFSNRPVVGTIPQVKEKFRFKDSVSQRDLQKRERKKSTPWIKKEPSDSQSSLHRGEQDNYTLGHRPHKDRSK</sequence>
<feature type="region of interest" description="Disordered" evidence="1">
    <location>
        <begin position="351"/>
        <end position="410"/>
    </location>
</feature>
<feature type="region of interest" description="Disordered" evidence="1">
    <location>
        <begin position="290"/>
        <end position="314"/>
    </location>
</feature>
<feature type="compositionally biased region" description="Basic and acidic residues" evidence="1">
    <location>
        <begin position="432"/>
        <end position="443"/>
    </location>
</feature>
<reference evidence="2" key="1">
    <citation type="submission" date="2022-08" db="EMBL/GenBank/DDBJ databases">
        <authorList>
            <consortium name="DOE Joint Genome Institute"/>
            <person name="Min B."/>
            <person name="Riley R."/>
            <person name="Sierra-Patev S."/>
            <person name="Naranjo-Ortiz M."/>
            <person name="Looney B."/>
            <person name="Konkel Z."/>
            <person name="Slot J.C."/>
            <person name="Sakamoto Y."/>
            <person name="Steenwyk J.L."/>
            <person name="Rokas A."/>
            <person name="Carro J."/>
            <person name="Camarero S."/>
            <person name="Ferreira P."/>
            <person name="Molpeceres G."/>
            <person name="Ruiz-Duenas F.J."/>
            <person name="Serrano A."/>
            <person name="Henrissat B."/>
            <person name="Drula E."/>
            <person name="Hughes K.W."/>
            <person name="Mata J.L."/>
            <person name="Ishikawa N.K."/>
            <person name="Vargas-Isla R."/>
            <person name="Ushijima S."/>
            <person name="Smith C.A."/>
            <person name="Ahrendt S."/>
            <person name="Andreopoulos W."/>
            <person name="He G."/>
            <person name="Labutti K."/>
            <person name="Lipzen A."/>
            <person name="Ng V."/>
            <person name="Sandor L."/>
            <person name="Barry K."/>
            <person name="Martinez A.T."/>
            <person name="Xiao Y."/>
            <person name="Gibbons J.G."/>
            <person name="Terashima K."/>
            <person name="Hibbett D.S."/>
            <person name="Grigoriev I.V."/>
        </authorList>
    </citation>
    <scope>NUCLEOTIDE SEQUENCE</scope>
    <source>
        <strain evidence="2">TFB10291</strain>
    </source>
</reference>
<accession>A0AA38K8H4</accession>
<name>A0AA38K8H4_9AGAR</name>
<keyword evidence="3" id="KW-1185">Reference proteome</keyword>
<proteinExistence type="predicted"/>
<feature type="compositionally biased region" description="Low complexity" evidence="1">
    <location>
        <begin position="295"/>
        <end position="307"/>
    </location>
</feature>
<comment type="caution">
    <text evidence="2">The sequence shown here is derived from an EMBL/GenBank/DDBJ whole genome shotgun (WGS) entry which is preliminary data.</text>
</comment>
<feature type="compositionally biased region" description="Basic and acidic residues" evidence="1">
    <location>
        <begin position="366"/>
        <end position="384"/>
    </location>
</feature>
<evidence type="ECO:0000256" key="1">
    <source>
        <dbReference type="SAM" id="MobiDB-lite"/>
    </source>
</evidence>
<dbReference type="EMBL" id="MU793507">
    <property type="protein sequence ID" value="KAJ3782004.1"/>
    <property type="molecule type" value="Genomic_DNA"/>
</dbReference>
<feature type="region of interest" description="Disordered" evidence="1">
    <location>
        <begin position="245"/>
        <end position="266"/>
    </location>
</feature>
<protein>
    <submittedName>
        <fullName evidence="2">Uncharacterized protein</fullName>
    </submittedName>
</protein>
<organism evidence="2 3">
    <name type="scientific">Lentinula aff. detonsa</name>
    <dbReference type="NCBI Taxonomy" id="2804958"/>
    <lineage>
        <taxon>Eukaryota</taxon>
        <taxon>Fungi</taxon>
        <taxon>Dikarya</taxon>
        <taxon>Basidiomycota</taxon>
        <taxon>Agaricomycotina</taxon>
        <taxon>Agaricomycetes</taxon>
        <taxon>Agaricomycetidae</taxon>
        <taxon>Agaricales</taxon>
        <taxon>Marasmiineae</taxon>
        <taxon>Omphalotaceae</taxon>
        <taxon>Lentinula</taxon>
    </lineage>
</organism>
<feature type="region of interest" description="Disordered" evidence="1">
    <location>
        <begin position="432"/>
        <end position="484"/>
    </location>
</feature>
<evidence type="ECO:0000313" key="3">
    <source>
        <dbReference type="Proteomes" id="UP001163798"/>
    </source>
</evidence>
<evidence type="ECO:0000313" key="2">
    <source>
        <dbReference type="EMBL" id="KAJ3782004.1"/>
    </source>
</evidence>
<gene>
    <name evidence="2" type="ORF">GGU10DRAFT_319327</name>
</gene>